<dbReference type="PANTHER" id="PTHR47965:SF104">
    <property type="entry name" value="PEPTIDASE A1 DOMAIN-CONTAINING PROTEIN"/>
    <property type="match status" value="1"/>
</dbReference>
<reference evidence="4 5" key="1">
    <citation type="submission" date="2021-05" db="EMBL/GenBank/DDBJ databases">
        <title>Genome Assembly of Synthetic Allotetraploid Brassica napus Reveals Homoeologous Exchanges between Subgenomes.</title>
        <authorList>
            <person name="Davis J.T."/>
        </authorList>
    </citation>
    <scope>NUCLEOTIDE SEQUENCE [LARGE SCALE GENOMIC DNA]</scope>
    <source>
        <strain evidence="5">cv. Da-Ae</strain>
        <tissue evidence="4">Seedling</tissue>
    </source>
</reference>
<feature type="chain" id="PRO_5045597824" description="Peptidase A1 domain-containing protein" evidence="2">
    <location>
        <begin position="24"/>
        <end position="465"/>
    </location>
</feature>
<proteinExistence type="inferred from homology"/>
<dbReference type="PANTHER" id="PTHR47965">
    <property type="entry name" value="ASPARTYL PROTEASE-RELATED"/>
    <property type="match status" value="1"/>
</dbReference>
<dbReference type="InterPro" id="IPR021109">
    <property type="entry name" value="Peptidase_aspartic_dom_sf"/>
</dbReference>
<organism evidence="4 5">
    <name type="scientific">Brassica napus</name>
    <name type="common">Rape</name>
    <dbReference type="NCBI Taxonomy" id="3708"/>
    <lineage>
        <taxon>Eukaryota</taxon>
        <taxon>Viridiplantae</taxon>
        <taxon>Streptophyta</taxon>
        <taxon>Embryophyta</taxon>
        <taxon>Tracheophyta</taxon>
        <taxon>Spermatophyta</taxon>
        <taxon>Magnoliopsida</taxon>
        <taxon>eudicotyledons</taxon>
        <taxon>Gunneridae</taxon>
        <taxon>Pentapetalae</taxon>
        <taxon>rosids</taxon>
        <taxon>malvids</taxon>
        <taxon>Brassicales</taxon>
        <taxon>Brassicaceae</taxon>
        <taxon>Brassiceae</taxon>
        <taxon>Brassica</taxon>
    </lineage>
</organism>
<accession>A0ABQ7XWZ4</accession>
<dbReference type="Proteomes" id="UP000824890">
    <property type="component" value="Unassembled WGS sequence"/>
</dbReference>
<sequence length="465" mass="50750">MGGVTHLIVFLSMFSAITLMSEAQYLLAVTKDEPSRQYYTTVYIGSAAMTSPVNLLIDLGTNLTWLNCRKIKSLSTLGLVTCKSSTCKSIPGNGCDRNTCLYRQPRPLGKNTVVTTGRVVQDNATIFTTEGGQPVHIAPSRRFTFSCAVDKYLQGMAPPIAGVLALSPGEFPFWRQMTSAFNVIPKFSLCLPSSRYGYFFMGTPSLGGKKTVPMTSTTLKIDSGKYLISVRSIYVDGVPLTLDPSLLEGGAQLSTVNIGMTQTPGGHAPFKHCFGEGASGRNMDVSVMEIGLPGNGKEVKWRFQGANMMERVSETVICLAFVDGGKKPNESMVNTAFNIIPNNALASAFTRKATEIGMFEFPVSTAPFHYCFEQGASGINMEELLNVPVIEIGIPGNGREVKWRFHCKNTVERVLETLICLAFVDGRNKPNESMVIGTHQLQDYMVEFDLSTTRLAVSDSLLFHN</sequence>
<protein>
    <recommendedName>
        <fullName evidence="3">Peptidase A1 domain-containing protein</fullName>
    </recommendedName>
</protein>
<dbReference type="SUPFAM" id="SSF50630">
    <property type="entry name" value="Acid proteases"/>
    <property type="match status" value="2"/>
</dbReference>
<evidence type="ECO:0000256" key="1">
    <source>
        <dbReference type="ARBA" id="ARBA00007447"/>
    </source>
</evidence>
<dbReference type="Pfam" id="PF14543">
    <property type="entry name" value="TAXi_N"/>
    <property type="match status" value="1"/>
</dbReference>
<dbReference type="PROSITE" id="PS51767">
    <property type="entry name" value="PEPTIDASE_A1"/>
    <property type="match status" value="1"/>
</dbReference>
<dbReference type="Gene3D" id="2.40.70.10">
    <property type="entry name" value="Acid Proteases"/>
    <property type="match status" value="3"/>
</dbReference>
<evidence type="ECO:0000313" key="4">
    <source>
        <dbReference type="EMBL" id="KAH0860462.1"/>
    </source>
</evidence>
<evidence type="ECO:0000256" key="2">
    <source>
        <dbReference type="SAM" id="SignalP"/>
    </source>
</evidence>
<dbReference type="InterPro" id="IPR001461">
    <property type="entry name" value="Aspartic_peptidase_A1"/>
</dbReference>
<feature type="signal peptide" evidence="2">
    <location>
        <begin position="1"/>
        <end position="23"/>
    </location>
</feature>
<name>A0ABQ7XWZ4_BRANA</name>
<comment type="caution">
    <text evidence="4">The sequence shown here is derived from an EMBL/GenBank/DDBJ whole genome shotgun (WGS) entry which is preliminary data.</text>
</comment>
<dbReference type="InterPro" id="IPR032861">
    <property type="entry name" value="TAXi_N"/>
</dbReference>
<feature type="domain" description="Peptidase A1" evidence="3">
    <location>
        <begin position="38"/>
        <end position="458"/>
    </location>
</feature>
<gene>
    <name evidence="4" type="ORF">HID58_088723</name>
</gene>
<dbReference type="InterPro" id="IPR033121">
    <property type="entry name" value="PEPTIDASE_A1"/>
</dbReference>
<dbReference type="EMBL" id="JAGKQM010000019">
    <property type="protein sequence ID" value="KAH0860462.1"/>
    <property type="molecule type" value="Genomic_DNA"/>
</dbReference>
<evidence type="ECO:0000259" key="3">
    <source>
        <dbReference type="PROSITE" id="PS51767"/>
    </source>
</evidence>
<keyword evidence="2" id="KW-0732">Signal</keyword>
<evidence type="ECO:0000313" key="5">
    <source>
        <dbReference type="Proteomes" id="UP000824890"/>
    </source>
</evidence>
<comment type="similarity">
    <text evidence="1">Belongs to the peptidase A1 family.</text>
</comment>
<dbReference type="Pfam" id="PF14541">
    <property type="entry name" value="TAXi_C"/>
    <property type="match status" value="2"/>
</dbReference>
<dbReference type="InterPro" id="IPR032799">
    <property type="entry name" value="TAXi_C"/>
</dbReference>
<keyword evidence="5" id="KW-1185">Reference proteome</keyword>